<reference evidence="1" key="1">
    <citation type="submission" date="2023-03" db="EMBL/GenBank/DDBJ databases">
        <title>MT1 and MT2 Draft Genomes of Novel Species.</title>
        <authorList>
            <person name="Venkateswaran K."/>
        </authorList>
    </citation>
    <scope>NUCLEOTIDE SEQUENCE</scope>
    <source>
        <strain evidence="1">F6_3S_P_1C</strain>
    </source>
</reference>
<dbReference type="InterPro" id="IPR036388">
    <property type="entry name" value="WH-like_DNA-bd_sf"/>
</dbReference>
<dbReference type="Gene3D" id="1.10.10.10">
    <property type="entry name" value="Winged helix-like DNA-binding domain superfamily/Winged helix DNA-binding domain"/>
    <property type="match status" value="1"/>
</dbReference>
<name>A0ABT8JFT0_9BACL</name>
<evidence type="ECO:0000313" key="1">
    <source>
        <dbReference type="EMBL" id="MDN4603956.1"/>
    </source>
</evidence>
<evidence type="ECO:0000313" key="2">
    <source>
        <dbReference type="Proteomes" id="UP001174205"/>
    </source>
</evidence>
<dbReference type="Proteomes" id="UP001174205">
    <property type="component" value="Unassembled WGS sequence"/>
</dbReference>
<protein>
    <submittedName>
        <fullName evidence="1">Uncharacterized protein</fullName>
    </submittedName>
</protein>
<comment type="caution">
    <text evidence="1">The sequence shown here is derived from an EMBL/GenBank/DDBJ whole genome shotgun (WGS) entry which is preliminary data.</text>
</comment>
<organism evidence="1 2">
    <name type="scientific">Paenibacillus vandeheii</name>
    <dbReference type="NCBI Taxonomy" id="3035917"/>
    <lineage>
        <taxon>Bacteria</taxon>
        <taxon>Bacillati</taxon>
        <taxon>Bacillota</taxon>
        <taxon>Bacilli</taxon>
        <taxon>Bacillales</taxon>
        <taxon>Paenibacillaceae</taxon>
        <taxon>Paenibacillus</taxon>
    </lineage>
</organism>
<proteinExistence type="predicted"/>
<keyword evidence="2" id="KW-1185">Reference proteome</keyword>
<gene>
    <name evidence="1" type="ORF">P5G61_22125</name>
</gene>
<dbReference type="RefSeq" id="WP_024634190.1">
    <property type="nucleotide sequence ID" value="NZ_JAROCD010000011.1"/>
</dbReference>
<accession>A0ABT8JFT0</accession>
<dbReference type="EMBL" id="JAROCD010000011">
    <property type="protein sequence ID" value="MDN4603956.1"/>
    <property type="molecule type" value="Genomic_DNA"/>
</dbReference>
<sequence length="137" mass="15416">MKIGDNVEVNGISRSKTSYLSCRGSVVDVSIGCSYPVHVRFFDHSIDAFEMKDVDFVFNIPKRSMNPMRMKILQCIEKEGTMFLTPNNLSILSGAKLSVVQSAIRKFEEYDLTRSIAEGLLELTDKGASYLKQHTKT</sequence>